<dbReference type="InterPro" id="IPR002549">
    <property type="entry name" value="AI-2E-like"/>
</dbReference>
<sequence length="353" mass="37406">MRTDTNRVAIGAIAIILTVAALMRAEEILAPVTLALTAGIVMSPLSDWWDRVRLPRVLGAMASLAVALFVIVAGGALLYPVVDRLVTMAPKVWADLRETVAAMRDMAESVESIKDDIAMAVDSQAVAAPAAVSAEAEMPIPSVTDALFLAPSILAQVLIFAGTLFFFVLTRSEIYDWVARFLARQDQPPAHVSTRLMRAERRVSRYFVTISLINLGLGAATAALLYALGLPGAVVFGLLAALANFILYLGPAVVVVTLAYAGIAAFDGLFAILPALGFAGLNILEGQFVTPALVGQSLKVNPLIVFLAVVFGMWLWGAPGGIVAIPLLLWIRALVEDHDAEARLIGIAPAARD</sequence>
<organism evidence="7 8">
    <name type="scientific">Albidovulum inexpectatum</name>
    <dbReference type="NCBI Taxonomy" id="196587"/>
    <lineage>
        <taxon>Bacteria</taxon>
        <taxon>Pseudomonadati</taxon>
        <taxon>Pseudomonadota</taxon>
        <taxon>Alphaproteobacteria</taxon>
        <taxon>Rhodobacterales</taxon>
        <taxon>Paracoccaceae</taxon>
        <taxon>Albidovulum</taxon>
    </lineage>
</organism>
<gene>
    <name evidence="7" type="ORF">LV82_01205</name>
</gene>
<keyword evidence="4 6" id="KW-1133">Transmembrane helix</keyword>
<comment type="similarity">
    <text evidence="2">Belongs to the autoinducer-2 exporter (AI-2E) (TC 2.A.86) family.</text>
</comment>
<comment type="subcellular location">
    <subcellularLocation>
        <location evidence="1">Membrane</location>
        <topology evidence="1">Multi-pass membrane protein</topology>
    </subcellularLocation>
</comment>
<evidence type="ECO:0000256" key="3">
    <source>
        <dbReference type="ARBA" id="ARBA00022692"/>
    </source>
</evidence>
<keyword evidence="8" id="KW-1185">Reference proteome</keyword>
<dbReference type="GO" id="GO:0016020">
    <property type="term" value="C:membrane"/>
    <property type="evidence" value="ECO:0007669"/>
    <property type="project" value="UniProtKB-SubCell"/>
</dbReference>
<feature type="transmembrane region" description="Helical" evidence="6">
    <location>
        <begin position="28"/>
        <end position="45"/>
    </location>
</feature>
<dbReference type="EMBL" id="PRDS01000003">
    <property type="protein sequence ID" value="PPB81163.1"/>
    <property type="molecule type" value="Genomic_DNA"/>
</dbReference>
<evidence type="ECO:0000256" key="2">
    <source>
        <dbReference type="ARBA" id="ARBA00009773"/>
    </source>
</evidence>
<name>A0A2S5JI69_9RHOB</name>
<feature type="transmembrane region" description="Helical" evidence="6">
    <location>
        <begin position="263"/>
        <end position="284"/>
    </location>
</feature>
<dbReference type="PANTHER" id="PTHR21716">
    <property type="entry name" value="TRANSMEMBRANE PROTEIN"/>
    <property type="match status" value="1"/>
</dbReference>
<dbReference type="AlphaFoldDB" id="A0A2S5JI69"/>
<dbReference type="PANTHER" id="PTHR21716:SF16">
    <property type="entry name" value="BLL1467 PROTEIN"/>
    <property type="match status" value="1"/>
</dbReference>
<protein>
    <submittedName>
        <fullName evidence="7">Putative PurR-regulated permease PerM</fullName>
    </submittedName>
</protein>
<evidence type="ECO:0000313" key="8">
    <source>
        <dbReference type="Proteomes" id="UP000239736"/>
    </source>
</evidence>
<accession>A0A2S5JI69</accession>
<dbReference type="OrthoDB" id="9799225at2"/>
<dbReference type="RefSeq" id="WP_104069969.1">
    <property type="nucleotide sequence ID" value="NZ_PRDS01000003.1"/>
</dbReference>
<keyword evidence="5 6" id="KW-0472">Membrane</keyword>
<feature type="transmembrane region" description="Helical" evidence="6">
    <location>
        <begin position="206"/>
        <end position="228"/>
    </location>
</feature>
<feature type="transmembrane region" description="Helical" evidence="6">
    <location>
        <begin position="57"/>
        <end position="82"/>
    </location>
</feature>
<evidence type="ECO:0000256" key="5">
    <source>
        <dbReference type="ARBA" id="ARBA00023136"/>
    </source>
</evidence>
<reference evidence="7 8" key="1">
    <citation type="submission" date="2018-01" db="EMBL/GenBank/DDBJ databases">
        <title>Genomic Encyclopedia of Archaeal and Bacterial Type Strains, Phase II (KMG-II): from individual species to whole genera.</title>
        <authorList>
            <person name="Goeker M."/>
        </authorList>
    </citation>
    <scope>NUCLEOTIDE SEQUENCE [LARGE SCALE GENOMIC DNA]</scope>
    <source>
        <strain evidence="7 8">DSM 12048</strain>
    </source>
</reference>
<dbReference type="Pfam" id="PF01594">
    <property type="entry name" value="AI-2E_transport"/>
    <property type="match status" value="1"/>
</dbReference>
<keyword evidence="3 6" id="KW-0812">Transmembrane</keyword>
<evidence type="ECO:0000256" key="6">
    <source>
        <dbReference type="SAM" id="Phobius"/>
    </source>
</evidence>
<evidence type="ECO:0000256" key="4">
    <source>
        <dbReference type="ARBA" id="ARBA00022989"/>
    </source>
</evidence>
<feature type="transmembrane region" description="Helical" evidence="6">
    <location>
        <begin position="304"/>
        <end position="331"/>
    </location>
</feature>
<evidence type="ECO:0000313" key="7">
    <source>
        <dbReference type="EMBL" id="PPB81163.1"/>
    </source>
</evidence>
<evidence type="ECO:0000256" key="1">
    <source>
        <dbReference type="ARBA" id="ARBA00004141"/>
    </source>
</evidence>
<dbReference type="Proteomes" id="UP000239736">
    <property type="component" value="Unassembled WGS sequence"/>
</dbReference>
<proteinExistence type="inferred from homology"/>
<feature type="transmembrane region" description="Helical" evidence="6">
    <location>
        <begin position="234"/>
        <end position="256"/>
    </location>
</feature>
<comment type="caution">
    <text evidence="7">The sequence shown here is derived from an EMBL/GenBank/DDBJ whole genome shotgun (WGS) entry which is preliminary data.</text>
</comment>
<dbReference type="GO" id="GO:0055085">
    <property type="term" value="P:transmembrane transport"/>
    <property type="evidence" value="ECO:0007669"/>
    <property type="project" value="TreeGrafter"/>
</dbReference>
<feature type="transmembrane region" description="Helical" evidence="6">
    <location>
        <begin position="7"/>
        <end position="22"/>
    </location>
</feature>
<feature type="transmembrane region" description="Helical" evidence="6">
    <location>
        <begin position="148"/>
        <end position="170"/>
    </location>
</feature>